<accession>A0A5C5XGZ9</accession>
<organism evidence="5 6">
    <name type="scientific">Rubinisphaera italica</name>
    <dbReference type="NCBI Taxonomy" id="2527969"/>
    <lineage>
        <taxon>Bacteria</taxon>
        <taxon>Pseudomonadati</taxon>
        <taxon>Planctomycetota</taxon>
        <taxon>Planctomycetia</taxon>
        <taxon>Planctomycetales</taxon>
        <taxon>Planctomycetaceae</taxon>
        <taxon>Rubinisphaera</taxon>
    </lineage>
</organism>
<dbReference type="InterPro" id="IPR001789">
    <property type="entry name" value="Sig_transdc_resp-reg_receiver"/>
</dbReference>
<dbReference type="RefSeq" id="WP_146503890.1">
    <property type="nucleotide sequence ID" value="NZ_SJPG01000001.1"/>
</dbReference>
<protein>
    <submittedName>
        <fullName evidence="5">Chemotaxis protein CheY</fullName>
    </submittedName>
</protein>
<reference evidence="5 6" key="1">
    <citation type="submission" date="2019-02" db="EMBL/GenBank/DDBJ databases">
        <title>Deep-cultivation of Planctomycetes and their phenomic and genomic characterization uncovers novel biology.</title>
        <authorList>
            <person name="Wiegand S."/>
            <person name="Jogler M."/>
            <person name="Boedeker C."/>
            <person name="Pinto D."/>
            <person name="Vollmers J."/>
            <person name="Rivas-Marin E."/>
            <person name="Kohn T."/>
            <person name="Peeters S.H."/>
            <person name="Heuer A."/>
            <person name="Rast P."/>
            <person name="Oberbeckmann S."/>
            <person name="Bunk B."/>
            <person name="Jeske O."/>
            <person name="Meyerdierks A."/>
            <person name="Storesund J.E."/>
            <person name="Kallscheuer N."/>
            <person name="Luecker S."/>
            <person name="Lage O.M."/>
            <person name="Pohl T."/>
            <person name="Merkel B.J."/>
            <person name="Hornburger P."/>
            <person name="Mueller R.-W."/>
            <person name="Bruemmer F."/>
            <person name="Labrenz M."/>
            <person name="Spormann A.M."/>
            <person name="Op Den Camp H."/>
            <person name="Overmann J."/>
            <person name="Amann R."/>
            <person name="Jetten M.S.M."/>
            <person name="Mascher T."/>
            <person name="Medema M.H."/>
            <person name="Devos D.P."/>
            <person name="Kaster A.-K."/>
            <person name="Ovreas L."/>
            <person name="Rohde M."/>
            <person name="Galperin M.Y."/>
            <person name="Jogler C."/>
        </authorList>
    </citation>
    <scope>NUCLEOTIDE SEQUENCE [LARGE SCALE GENOMIC DNA]</scope>
    <source>
        <strain evidence="5 6">Pan54</strain>
    </source>
</reference>
<dbReference type="SUPFAM" id="SSF52172">
    <property type="entry name" value="CheY-like"/>
    <property type="match status" value="1"/>
</dbReference>
<evidence type="ECO:0000256" key="1">
    <source>
        <dbReference type="ARBA" id="ARBA00022553"/>
    </source>
</evidence>
<evidence type="ECO:0000259" key="4">
    <source>
        <dbReference type="PROSITE" id="PS50110"/>
    </source>
</evidence>
<dbReference type="OrthoDB" id="3686176at2"/>
<feature type="compositionally biased region" description="Polar residues" evidence="3">
    <location>
        <begin position="182"/>
        <end position="193"/>
    </location>
</feature>
<dbReference type="PANTHER" id="PTHR44591">
    <property type="entry name" value="STRESS RESPONSE REGULATOR PROTEIN 1"/>
    <property type="match status" value="1"/>
</dbReference>
<dbReference type="InterPro" id="IPR011006">
    <property type="entry name" value="CheY-like_superfamily"/>
</dbReference>
<gene>
    <name evidence="5" type="primary">cheY</name>
    <name evidence="5" type="ORF">Pan54_27180</name>
</gene>
<evidence type="ECO:0000313" key="5">
    <source>
        <dbReference type="EMBL" id="TWT61979.1"/>
    </source>
</evidence>
<keyword evidence="1 2" id="KW-0597">Phosphoprotein</keyword>
<dbReference type="EMBL" id="SJPG01000001">
    <property type="protein sequence ID" value="TWT61979.1"/>
    <property type="molecule type" value="Genomic_DNA"/>
</dbReference>
<keyword evidence="6" id="KW-1185">Reference proteome</keyword>
<dbReference type="PANTHER" id="PTHR44591:SF3">
    <property type="entry name" value="RESPONSE REGULATORY DOMAIN-CONTAINING PROTEIN"/>
    <property type="match status" value="1"/>
</dbReference>
<comment type="caution">
    <text evidence="5">The sequence shown here is derived from an EMBL/GenBank/DDBJ whole genome shotgun (WGS) entry which is preliminary data.</text>
</comment>
<evidence type="ECO:0000313" key="6">
    <source>
        <dbReference type="Proteomes" id="UP000316095"/>
    </source>
</evidence>
<dbReference type="AlphaFoldDB" id="A0A5C5XGZ9"/>
<name>A0A5C5XGZ9_9PLAN</name>
<feature type="region of interest" description="Disordered" evidence="3">
    <location>
        <begin position="169"/>
        <end position="195"/>
    </location>
</feature>
<dbReference type="Proteomes" id="UP000316095">
    <property type="component" value="Unassembled WGS sequence"/>
</dbReference>
<evidence type="ECO:0000256" key="2">
    <source>
        <dbReference type="PROSITE-ProRule" id="PRU00169"/>
    </source>
</evidence>
<dbReference type="CDD" id="cd00156">
    <property type="entry name" value="REC"/>
    <property type="match status" value="1"/>
</dbReference>
<dbReference type="GO" id="GO:0000160">
    <property type="term" value="P:phosphorelay signal transduction system"/>
    <property type="evidence" value="ECO:0007669"/>
    <property type="project" value="InterPro"/>
</dbReference>
<proteinExistence type="predicted"/>
<dbReference type="PROSITE" id="PS50110">
    <property type="entry name" value="RESPONSE_REGULATORY"/>
    <property type="match status" value="1"/>
</dbReference>
<dbReference type="InterPro" id="IPR050595">
    <property type="entry name" value="Bact_response_regulator"/>
</dbReference>
<sequence length="212" mass="23590">MQGRSRILVIEDDPIFRSLVVSFLRKDYLVAVAADGKTGLDKAIIHRPDLVIIDFQMPGWDGITTLVEFRRHPNFSSTKFVMLTSDASKETVVSAIHAGTDDYIIKTTFKKDLFIAKIHKLLAPVVAKPVILSSYQQKTQNLKYAEISSLPKNTVSDSHTISKSVAVASRPTRATKSDSTDHNTALTSNSNAKPQAPNVEEMEIELMMDEWD</sequence>
<dbReference type="Pfam" id="PF00072">
    <property type="entry name" value="Response_reg"/>
    <property type="match status" value="1"/>
</dbReference>
<evidence type="ECO:0000256" key="3">
    <source>
        <dbReference type="SAM" id="MobiDB-lite"/>
    </source>
</evidence>
<dbReference type="Gene3D" id="3.40.50.2300">
    <property type="match status" value="1"/>
</dbReference>
<feature type="modified residue" description="4-aspartylphosphate" evidence="2">
    <location>
        <position position="54"/>
    </location>
</feature>
<feature type="domain" description="Response regulatory" evidence="4">
    <location>
        <begin position="6"/>
        <end position="121"/>
    </location>
</feature>
<dbReference type="SMART" id="SM00448">
    <property type="entry name" value="REC"/>
    <property type="match status" value="1"/>
</dbReference>